<evidence type="ECO:0000313" key="1">
    <source>
        <dbReference type="Proteomes" id="UP001515500"/>
    </source>
</evidence>
<dbReference type="GeneID" id="120251349"/>
<evidence type="ECO:0000313" key="2">
    <source>
        <dbReference type="RefSeq" id="XP_039115822.1"/>
    </source>
</evidence>
<keyword evidence="1" id="KW-1185">Reference proteome</keyword>
<dbReference type="Proteomes" id="UP001515500">
    <property type="component" value="Chromosome 20"/>
</dbReference>
<accession>A0AB40ALP3</accession>
<protein>
    <submittedName>
        <fullName evidence="2">Uncharacterized protein LOC120251349</fullName>
    </submittedName>
</protein>
<name>A0AB40ALP3_DIOCR</name>
<proteinExistence type="predicted"/>
<organism evidence="1 2">
    <name type="scientific">Dioscorea cayennensis subsp. rotundata</name>
    <name type="common">White Guinea yam</name>
    <name type="synonym">Dioscorea rotundata</name>
    <dbReference type="NCBI Taxonomy" id="55577"/>
    <lineage>
        <taxon>Eukaryota</taxon>
        <taxon>Viridiplantae</taxon>
        <taxon>Streptophyta</taxon>
        <taxon>Embryophyta</taxon>
        <taxon>Tracheophyta</taxon>
        <taxon>Spermatophyta</taxon>
        <taxon>Magnoliopsida</taxon>
        <taxon>Liliopsida</taxon>
        <taxon>Dioscoreales</taxon>
        <taxon>Dioscoreaceae</taxon>
        <taxon>Dioscorea</taxon>
    </lineage>
</organism>
<reference evidence="2" key="1">
    <citation type="submission" date="2025-08" db="UniProtKB">
        <authorList>
            <consortium name="RefSeq"/>
        </authorList>
    </citation>
    <scope>IDENTIFICATION</scope>
</reference>
<gene>
    <name evidence="2" type="primary">LOC120251349</name>
</gene>
<dbReference type="AlphaFoldDB" id="A0AB40ALP3"/>
<dbReference type="RefSeq" id="XP_039115822.1">
    <property type="nucleotide sequence ID" value="XM_039259888.1"/>
</dbReference>
<sequence>MGPMLCLVGRLGNKVAEKPPPPALVGLCEKSIRQPCDLQGCCEVVIVEVGAQVATVQVFAKDRAQGTAGGDIGDDAEHYQHENINLNDDMAFFEMATDDFVMSTEEPIPTQSPMVSDAEMVGPGFQALADSTAREEAREAAREAREAARIEAEKVVLQSVMKKITLLG</sequence>